<feature type="compositionally biased region" description="Acidic residues" evidence="1">
    <location>
        <begin position="485"/>
        <end position="497"/>
    </location>
</feature>
<proteinExistence type="predicted"/>
<feature type="compositionally biased region" description="Polar residues" evidence="1">
    <location>
        <begin position="632"/>
        <end position="644"/>
    </location>
</feature>
<keyword evidence="2" id="KW-0732">Signal</keyword>
<evidence type="ECO:0000256" key="2">
    <source>
        <dbReference type="SAM" id="SignalP"/>
    </source>
</evidence>
<feature type="compositionally biased region" description="Acidic residues" evidence="1">
    <location>
        <begin position="464"/>
        <end position="473"/>
    </location>
</feature>
<feature type="compositionally biased region" description="Basic and acidic residues" evidence="1">
    <location>
        <begin position="498"/>
        <end position="507"/>
    </location>
</feature>
<evidence type="ECO:0000313" key="3">
    <source>
        <dbReference type="EMBL" id="KAK2549587.1"/>
    </source>
</evidence>
<feature type="compositionally biased region" description="Basic and acidic residues" evidence="1">
    <location>
        <begin position="474"/>
        <end position="484"/>
    </location>
</feature>
<feature type="compositionally biased region" description="Basic and acidic residues" evidence="1">
    <location>
        <begin position="436"/>
        <end position="463"/>
    </location>
</feature>
<evidence type="ECO:0000256" key="1">
    <source>
        <dbReference type="SAM" id="MobiDB-lite"/>
    </source>
</evidence>
<dbReference type="EMBL" id="JARQWQ010000124">
    <property type="protein sequence ID" value="KAK2549587.1"/>
    <property type="molecule type" value="Genomic_DNA"/>
</dbReference>
<feature type="region of interest" description="Disordered" evidence="1">
    <location>
        <begin position="144"/>
        <end position="179"/>
    </location>
</feature>
<comment type="caution">
    <text evidence="3">The sequence shown here is derived from an EMBL/GenBank/DDBJ whole genome shotgun (WGS) entry which is preliminary data.</text>
</comment>
<feature type="compositionally biased region" description="Polar residues" evidence="1">
    <location>
        <begin position="422"/>
        <end position="433"/>
    </location>
</feature>
<sequence length="814" mass="92356">MASTTTWSLLLLVLFSTLTATTRATAKNNHVFMPHDLNSTTTKSRKRQEIIFLRDDSNHKRSREGETLASIENHGKSLSADGKVFKGTPKANNYDDMDTYKGTALKEQTVKKYTGPPKIKEEEKKSDAYEVVSDSRDSNTIVKVRRHHRRHHRQRLRTTEGDSGRARGHRKSGLHIVSIDGDNTDDDRLLTDRDTRLYGSIGTPASMPVNPREQHHSFDSDDNITPPSFETVSQDELTTARDDGESRDQILPVFRRHDPQVFNQFSQLTQPEELMQLNQKAVSMENRPKMLFLPFYGDQSDSNSAVVPITGQGNFPAPQPQLGRVPEQYAPPTDSVPFSNGLLLQSALQVPFLQAPSINPSFDPITQFSGRLVFNSQQPDVRSVYQLQAQPQMQISQLPLPQIPQTQPLIIPTQMGVTPNLLSSGIESYSRPSTRWVDEDSRERSEVLDRRKGRSDNDRSQDDRGEDYDEENEEGRSEGNRYNDREEDSLQEEEENDASDRSPDYSPERTYTQGDRGSPEDEREDTEEPEEESKEDANGRSLQLNDAASSDDDDDDDDETVDDDNDETADNDNDDQNISQNGNVFAPYRYPQQNSLQSMQRFMTSNHDVGFPTLPMRSTQLRGQFMPKYQMMQPSSDQQGNNFNEPGILEPSLKNPKGKDPKLRISEMSPAEADFFENKETLEPNFKPSIESKDTIPGKYKKLRHGLQNVLIRLNGKPIEDSSQLRSRIRDGQIIEGKGKLIKSKGPVQVKLSHTKNKKHLKIIDIIAPKQFQVYDTKSEIRRPINTLNGPERTDIKTELSVNKKLQNALDNIT</sequence>
<dbReference type="Proteomes" id="UP001249851">
    <property type="component" value="Unassembled WGS sequence"/>
</dbReference>
<feature type="signal peptide" evidence="2">
    <location>
        <begin position="1"/>
        <end position="24"/>
    </location>
</feature>
<feature type="region of interest" description="Disordered" evidence="1">
    <location>
        <begin position="422"/>
        <end position="586"/>
    </location>
</feature>
<accession>A0AAD9UTY4</accession>
<name>A0AAD9UTY4_ACRCE</name>
<feature type="compositionally biased region" description="Acidic residues" evidence="1">
    <location>
        <begin position="521"/>
        <end position="534"/>
    </location>
</feature>
<dbReference type="AlphaFoldDB" id="A0AAD9UTY4"/>
<evidence type="ECO:0000313" key="4">
    <source>
        <dbReference type="Proteomes" id="UP001249851"/>
    </source>
</evidence>
<feature type="chain" id="PRO_5042209620" evidence="2">
    <location>
        <begin position="25"/>
        <end position="814"/>
    </location>
</feature>
<feature type="region of interest" description="Disordered" evidence="1">
    <location>
        <begin position="632"/>
        <end position="661"/>
    </location>
</feature>
<feature type="compositionally biased region" description="Basic residues" evidence="1">
    <location>
        <begin position="144"/>
        <end position="156"/>
    </location>
</feature>
<gene>
    <name evidence="3" type="ORF">P5673_029976</name>
</gene>
<feature type="region of interest" description="Disordered" evidence="1">
    <location>
        <begin position="199"/>
        <end position="230"/>
    </location>
</feature>
<feature type="compositionally biased region" description="Acidic residues" evidence="1">
    <location>
        <begin position="549"/>
        <end position="575"/>
    </location>
</feature>
<reference evidence="3" key="2">
    <citation type="journal article" date="2023" name="Science">
        <title>Genomic signatures of disease resistance in endangered staghorn corals.</title>
        <authorList>
            <person name="Vollmer S.V."/>
            <person name="Selwyn J.D."/>
            <person name="Despard B.A."/>
            <person name="Roesel C.L."/>
        </authorList>
    </citation>
    <scope>NUCLEOTIDE SEQUENCE</scope>
    <source>
        <strain evidence="3">K2</strain>
    </source>
</reference>
<protein>
    <submittedName>
        <fullName evidence="3">Uncharacterized protein</fullName>
    </submittedName>
</protein>
<reference evidence="3" key="1">
    <citation type="journal article" date="2023" name="G3 (Bethesda)">
        <title>Whole genome assembly and annotation of the endangered Caribbean coral Acropora cervicornis.</title>
        <authorList>
            <person name="Selwyn J.D."/>
            <person name="Vollmer S.V."/>
        </authorList>
    </citation>
    <scope>NUCLEOTIDE SEQUENCE</scope>
    <source>
        <strain evidence="3">K2</strain>
    </source>
</reference>
<organism evidence="3 4">
    <name type="scientific">Acropora cervicornis</name>
    <name type="common">Staghorn coral</name>
    <dbReference type="NCBI Taxonomy" id="6130"/>
    <lineage>
        <taxon>Eukaryota</taxon>
        <taxon>Metazoa</taxon>
        <taxon>Cnidaria</taxon>
        <taxon>Anthozoa</taxon>
        <taxon>Hexacorallia</taxon>
        <taxon>Scleractinia</taxon>
        <taxon>Astrocoeniina</taxon>
        <taxon>Acroporidae</taxon>
        <taxon>Acropora</taxon>
    </lineage>
</organism>
<keyword evidence="4" id="KW-1185">Reference proteome</keyword>